<dbReference type="InterPro" id="IPR005913">
    <property type="entry name" value="dTDP_dehydrorham_reduct"/>
</dbReference>
<dbReference type="PANTHER" id="PTHR10491:SF4">
    <property type="entry name" value="METHIONINE ADENOSYLTRANSFERASE 2 SUBUNIT BETA"/>
    <property type="match status" value="1"/>
</dbReference>
<accession>A0A238YXC6</accession>
<dbReference type="GO" id="GO:0005829">
    <property type="term" value="C:cytosol"/>
    <property type="evidence" value="ECO:0007669"/>
    <property type="project" value="TreeGrafter"/>
</dbReference>
<dbReference type="EC" id="1.1.1.133" evidence="3 6"/>
<dbReference type="AlphaFoldDB" id="A0A238YXC6"/>
<dbReference type="SUPFAM" id="SSF51735">
    <property type="entry name" value="NAD(P)-binding Rossmann-fold domains"/>
    <property type="match status" value="1"/>
</dbReference>
<evidence type="ECO:0000259" key="7">
    <source>
        <dbReference type="Pfam" id="PF04321"/>
    </source>
</evidence>
<dbReference type="InterPro" id="IPR029903">
    <property type="entry name" value="RmlD-like-bd"/>
</dbReference>
<dbReference type="NCBIfam" id="TIGR01214">
    <property type="entry name" value="rmlD"/>
    <property type="match status" value="1"/>
</dbReference>
<evidence type="ECO:0000256" key="5">
    <source>
        <dbReference type="ARBA" id="ARBA00048200"/>
    </source>
</evidence>
<reference evidence="9" key="1">
    <citation type="submission" date="2017-06" db="EMBL/GenBank/DDBJ databases">
        <authorList>
            <person name="Varghese N."/>
            <person name="Submissions S."/>
        </authorList>
    </citation>
    <scope>NUCLEOTIDE SEQUENCE [LARGE SCALE GENOMIC DNA]</scope>
    <source>
        <strain evidence="9">DSM 27993</strain>
    </source>
</reference>
<evidence type="ECO:0000313" key="9">
    <source>
        <dbReference type="Proteomes" id="UP000198412"/>
    </source>
</evidence>
<dbReference type="Pfam" id="PF04321">
    <property type="entry name" value="RmlD_sub_bind"/>
    <property type="match status" value="1"/>
</dbReference>
<evidence type="ECO:0000256" key="4">
    <source>
        <dbReference type="ARBA" id="ARBA00017099"/>
    </source>
</evidence>
<dbReference type="OrthoDB" id="9803892at2"/>
<dbReference type="InterPro" id="IPR036291">
    <property type="entry name" value="NAD(P)-bd_dom_sf"/>
</dbReference>
<comment type="catalytic activity">
    <reaction evidence="5">
        <text>dTDP-beta-L-rhamnose + NADP(+) = dTDP-4-dehydro-beta-L-rhamnose + NADPH + H(+)</text>
        <dbReference type="Rhea" id="RHEA:21796"/>
        <dbReference type="ChEBI" id="CHEBI:15378"/>
        <dbReference type="ChEBI" id="CHEBI:57510"/>
        <dbReference type="ChEBI" id="CHEBI:57783"/>
        <dbReference type="ChEBI" id="CHEBI:58349"/>
        <dbReference type="ChEBI" id="CHEBI:62830"/>
        <dbReference type="EC" id="1.1.1.133"/>
    </reaction>
</comment>
<evidence type="ECO:0000256" key="3">
    <source>
        <dbReference type="ARBA" id="ARBA00012929"/>
    </source>
</evidence>
<sequence length="288" mass="32772">MINILVTGSNGQLGNAIKELENEYSSYHLIFTDKKELDISKFDEVQEFVLKNKIQVIINCAAYTNVDKAEDELDLANEINYLAVENLGFVAKKNGIKLIHISTDYVFDGSSEIPYVENDKTNPKNNYGFTKLKGEEALIAINPENSIIIRTSWLYSLYGHNFVKTMLKLFKEKEVISVVSDQIGSPTNADDLAKVILQIIPAIKNKGIEIYHFANEGKCSWFEFAQEILKNSDANCKIAPISSKEFKSKALRPKYSLLNTEKIKKTFKIEILNWKESLKRCLIKTEEI</sequence>
<dbReference type="Proteomes" id="UP000198412">
    <property type="component" value="Unassembled WGS sequence"/>
</dbReference>
<evidence type="ECO:0000313" key="8">
    <source>
        <dbReference type="EMBL" id="SNR75757.1"/>
    </source>
</evidence>
<dbReference type="UniPathway" id="UPA00124"/>
<dbReference type="GO" id="GO:0008831">
    <property type="term" value="F:dTDP-4-dehydrorhamnose reductase activity"/>
    <property type="evidence" value="ECO:0007669"/>
    <property type="project" value="UniProtKB-EC"/>
</dbReference>
<keyword evidence="6" id="KW-0560">Oxidoreductase</keyword>
<dbReference type="Gene3D" id="3.90.25.10">
    <property type="entry name" value="UDP-galactose 4-epimerase, domain 1"/>
    <property type="match status" value="1"/>
</dbReference>
<dbReference type="CDD" id="cd05254">
    <property type="entry name" value="dTDP_HR_like_SDR_e"/>
    <property type="match status" value="1"/>
</dbReference>
<keyword evidence="9" id="KW-1185">Reference proteome</keyword>
<gene>
    <name evidence="8" type="ORF">SAMN04488111_2905</name>
</gene>
<organism evidence="8 9">
    <name type="scientific">Lutibacter flavus</name>
    <dbReference type="NCBI Taxonomy" id="691689"/>
    <lineage>
        <taxon>Bacteria</taxon>
        <taxon>Pseudomonadati</taxon>
        <taxon>Bacteroidota</taxon>
        <taxon>Flavobacteriia</taxon>
        <taxon>Flavobacteriales</taxon>
        <taxon>Flavobacteriaceae</taxon>
        <taxon>Lutibacter</taxon>
    </lineage>
</organism>
<protein>
    <recommendedName>
        <fullName evidence="4 6">dTDP-4-dehydrorhamnose reductase</fullName>
        <ecNumber evidence="3 6">1.1.1.133</ecNumber>
    </recommendedName>
</protein>
<proteinExistence type="inferred from homology"/>
<evidence type="ECO:0000256" key="6">
    <source>
        <dbReference type="RuleBase" id="RU364082"/>
    </source>
</evidence>
<evidence type="ECO:0000256" key="1">
    <source>
        <dbReference type="ARBA" id="ARBA00004781"/>
    </source>
</evidence>
<keyword evidence="6" id="KW-0521">NADP</keyword>
<evidence type="ECO:0000256" key="2">
    <source>
        <dbReference type="ARBA" id="ARBA00010944"/>
    </source>
</evidence>
<dbReference type="Gene3D" id="3.40.50.720">
    <property type="entry name" value="NAD(P)-binding Rossmann-like Domain"/>
    <property type="match status" value="1"/>
</dbReference>
<comment type="similarity">
    <text evidence="2 6">Belongs to the dTDP-4-dehydrorhamnose reductase family.</text>
</comment>
<comment type="function">
    <text evidence="6">Catalyzes the reduction of dTDP-6-deoxy-L-lyxo-4-hexulose to yield dTDP-L-rhamnose.</text>
</comment>
<dbReference type="RefSeq" id="WP_089379171.1">
    <property type="nucleotide sequence ID" value="NZ_FZNX01000005.1"/>
</dbReference>
<dbReference type="EMBL" id="FZNX01000005">
    <property type="protein sequence ID" value="SNR75757.1"/>
    <property type="molecule type" value="Genomic_DNA"/>
</dbReference>
<name>A0A238YXC6_9FLAO</name>
<dbReference type="GO" id="GO:0019305">
    <property type="term" value="P:dTDP-rhamnose biosynthetic process"/>
    <property type="evidence" value="ECO:0007669"/>
    <property type="project" value="UniProtKB-UniPathway"/>
</dbReference>
<feature type="domain" description="RmlD-like substrate binding" evidence="7">
    <location>
        <begin position="3"/>
        <end position="284"/>
    </location>
</feature>
<comment type="pathway">
    <text evidence="1 6">Carbohydrate biosynthesis; dTDP-L-rhamnose biosynthesis.</text>
</comment>
<dbReference type="PANTHER" id="PTHR10491">
    <property type="entry name" value="DTDP-4-DEHYDRORHAMNOSE REDUCTASE"/>
    <property type="match status" value="1"/>
</dbReference>